<evidence type="ECO:0000259" key="1">
    <source>
        <dbReference type="Pfam" id="PF13173"/>
    </source>
</evidence>
<protein>
    <submittedName>
        <fullName evidence="3">ATPase</fullName>
    </submittedName>
</protein>
<accession>A0AB73C5E1</accession>
<dbReference type="SUPFAM" id="SSF52540">
    <property type="entry name" value="P-loop containing nucleoside triphosphate hydrolases"/>
    <property type="match status" value="1"/>
</dbReference>
<evidence type="ECO:0000313" key="4">
    <source>
        <dbReference type="Proteomes" id="UP000027058"/>
    </source>
</evidence>
<name>A0AB73C5E1_9FUSO</name>
<evidence type="ECO:0000313" key="3">
    <source>
        <dbReference type="EMBL" id="KDE73395.1"/>
    </source>
</evidence>
<dbReference type="InterPro" id="IPR027417">
    <property type="entry name" value="P-loop_NTPase"/>
</dbReference>
<sequence>MIKRELYMSRIRPFIGSELIKVMTGIRRCGKSVMLELIKQELTESGVSSSQFISINFEDMSYSNLQTAKALHDEITKRAAEIDGKSYLFFDEIQEVKDWEKCINSFRVTLNCDIYITGSNAKLLSGELATYLGGRYVEFVIYPFSFAEFTELYRPTAPDEPIRKCFQKYLLSGGMPYLANLRYADAPSKQYLRDLFNSVQLKDIVKRNKIRDIDLLERVISYVIANVGTPFSATSLTKFLKSEQRTVAPETILNYIKYCCDAYLFYQVKREDLQGKQILASNEKYYIADHGIREAVFGSNTKNINLILENVVYLELLRRGYDVTVGRIRDKEIDFVCDKRGEKLYVQVTYLLATEETIAREFGAYDNIRDNFPKYVVSLDEFDMSQNGIKHRNILDFLMMEEWN</sequence>
<dbReference type="EMBL" id="JAAH01000010">
    <property type="protein sequence ID" value="KDE73395.1"/>
    <property type="molecule type" value="Genomic_DNA"/>
</dbReference>
<reference evidence="3 4" key="1">
    <citation type="submission" date="2014-01" db="EMBL/GenBank/DDBJ databases">
        <title>Comparative genomics of Fusobacterium necrophorum wild isolates.</title>
        <authorList>
            <person name="Kittichotirat W."/>
            <person name="Bumgarner R.E."/>
            <person name="Lawrence P."/>
        </authorList>
    </citation>
    <scope>NUCLEOTIDE SEQUENCE [LARGE SCALE GENOMIC DNA]</scope>
    <source>
        <strain evidence="3 4">DJ-2</strain>
    </source>
</reference>
<comment type="caution">
    <text evidence="3">The sequence shown here is derived from an EMBL/GenBank/DDBJ whole genome shotgun (WGS) entry which is preliminary data.</text>
</comment>
<organism evidence="3 4">
    <name type="scientific">Fusobacterium necrophorum DJ-2</name>
    <dbReference type="NCBI Taxonomy" id="1441737"/>
    <lineage>
        <taxon>Bacteria</taxon>
        <taxon>Fusobacteriati</taxon>
        <taxon>Fusobacteriota</taxon>
        <taxon>Fusobacteriia</taxon>
        <taxon>Fusobacteriales</taxon>
        <taxon>Fusobacteriaceae</taxon>
        <taxon>Fusobacterium</taxon>
    </lineage>
</organism>
<dbReference type="Proteomes" id="UP000027058">
    <property type="component" value="Unassembled WGS sequence"/>
</dbReference>
<dbReference type="RefSeq" id="WP_035905126.1">
    <property type="nucleotide sequence ID" value="NZ_JAAH01000010.1"/>
</dbReference>
<proteinExistence type="predicted"/>
<dbReference type="PANTHER" id="PTHR33295:SF20">
    <property type="entry name" value="ATPASE"/>
    <property type="match status" value="1"/>
</dbReference>
<dbReference type="PANTHER" id="PTHR33295">
    <property type="entry name" value="ATPASE"/>
    <property type="match status" value="1"/>
</dbReference>
<dbReference type="Pfam" id="PF13173">
    <property type="entry name" value="AAA_14"/>
    <property type="match status" value="1"/>
</dbReference>
<dbReference type="InterPro" id="IPR041682">
    <property type="entry name" value="AAA_14"/>
</dbReference>
<gene>
    <name evidence="3" type="ORF">FUSO8_01655</name>
</gene>
<dbReference type="Pfam" id="PF13635">
    <property type="entry name" value="DUF4143"/>
    <property type="match status" value="1"/>
</dbReference>
<dbReference type="InterPro" id="IPR025420">
    <property type="entry name" value="DUF4143"/>
</dbReference>
<feature type="domain" description="AAA" evidence="1">
    <location>
        <begin position="20"/>
        <end position="149"/>
    </location>
</feature>
<evidence type="ECO:0000259" key="2">
    <source>
        <dbReference type="Pfam" id="PF13635"/>
    </source>
</evidence>
<feature type="domain" description="DUF4143" evidence="2">
    <location>
        <begin position="202"/>
        <end position="348"/>
    </location>
</feature>
<dbReference type="AlphaFoldDB" id="A0AB73C5E1"/>